<dbReference type="Proteomes" id="UP000664277">
    <property type="component" value="Unassembled WGS sequence"/>
</dbReference>
<organism evidence="3 4">
    <name type="scientific">Candidatus Obscuribacter phosphatis</name>
    <dbReference type="NCBI Taxonomy" id="1906157"/>
    <lineage>
        <taxon>Bacteria</taxon>
        <taxon>Bacillati</taxon>
        <taxon>Candidatus Melainabacteria</taxon>
        <taxon>Candidatus Obscuribacterales</taxon>
        <taxon>Candidatus Obscuribacteraceae</taxon>
        <taxon>Candidatus Obscuribacter</taxon>
    </lineage>
</organism>
<evidence type="ECO:0000313" key="4">
    <source>
        <dbReference type="Proteomes" id="UP000664277"/>
    </source>
</evidence>
<dbReference type="AlphaFoldDB" id="A0A8J7TLP0"/>
<dbReference type="GO" id="GO:0006508">
    <property type="term" value="P:proteolysis"/>
    <property type="evidence" value="ECO:0007669"/>
    <property type="project" value="InterPro"/>
</dbReference>
<protein>
    <recommendedName>
        <fullName evidence="2">Metalloprotease TldD/E C-terminal domain-containing protein</fullName>
    </recommendedName>
</protein>
<gene>
    <name evidence="3" type="ORF">J0M35_12885</name>
</gene>
<dbReference type="EMBL" id="JAFLCK010000018">
    <property type="protein sequence ID" value="MBN8661255.1"/>
    <property type="molecule type" value="Genomic_DNA"/>
</dbReference>
<proteinExistence type="predicted"/>
<comment type="caution">
    <text evidence="3">The sequence shown here is derived from an EMBL/GenBank/DDBJ whole genome shotgun (WGS) entry which is preliminary data.</text>
</comment>
<evidence type="ECO:0000313" key="3">
    <source>
        <dbReference type="EMBL" id="MBN8661255.1"/>
    </source>
</evidence>
<evidence type="ECO:0000259" key="2">
    <source>
        <dbReference type="Pfam" id="PF19289"/>
    </source>
</evidence>
<dbReference type="SUPFAM" id="SSF111283">
    <property type="entry name" value="Putative modulator of DNA gyrase, PmbA/TldD"/>
    <property type="match status" value="1"/>
</dbReference>
<dbReference type="PANTHER" id="PTHR43421">
    <property type="entry name" value="METALLOPROTEASE PMBA"/>
    <property type="match status" value="1"/>
</dbReference>
<accession>A0A8J7TLP0</accession>
<sequence length="623" mass="68413">MKLQFALSITLSIIGAISSNLRVAAAETEAIKAPEALSKQESKQDSVKDSAEKKTESNKPAVALSQEAQAAKEDALKQDLVLRAMHDELKRSMTSLKLPEYPLPYFGSYHVTDERFAQISASFGALNYFDVSKTRSSDVSFRVGDMHLDNTSGAGGFNQGRGGLVEEDNYDAIRRDLWMQSDSSYKRAVESLTAARAQLKYLKIEDRPDVFSSAKPVVSVEPGADFNYDLERWKVAVKSLSAIFKEYEVIKESSVSMNLRARTKRLVNSDGTLVRFGENGVLVFVNARAQNDDGMTVVDGEFFAVEDEKDLPSQAVMEEKVRALCARLERVVKSKRFEDYSGPVLFEKQAAGELLAGMLPPLVVARGEGGFGNDDDQKLGKAIVHPSVSVAEDPLQKVWKGKILKSGWKIDYEGVEARPLNLISKGVLKEVCSTRTPTRVTKESNGHNRGGSPSPGHLFISSDSGKTYADLKARLIELGKEDGLEHVYIVRRIVPNFLSSGGDVIMFAINGLMDMFRLGGGGGYGPGSLAEVVRIDVKSGQEELVRGARIKSVAKKNLMSMSVASDDADVYTVSYPTDRSSTTIGMVTPSVLLKDVEFTKPPRTTELPPYLKNPYFEMKKLEK</sequence>
<dbReference type="InterPro" id="IPR047657">
    <property type="entry name" value="PmbA"/>
</dbReference>
<dbReference type="InterPro" id="IPR045569">
    <property type="entry name" value="Metalloprtase-TldD/E_C"/>
</dbReference>
<evidence type="ECO:0000256" key="1">
    <source>
        <dbReference type="SAM" id="MobiDB-lite"/>
    </source>
</evidence>
<feature type="domain" description="Metalloprotease TldD/E C-terminal" evidence="2">
    <location>
        <begin position="343"/>
        <end position="464"/>
    </location>
</feature>
<dbReference type="GO" id="GO:0005829">
    <property type="term" value="C:cytosol"/>
    <property type="evidence" value="ECO:0007669"/>
    <property type="project" value="TreeGrafter"/>
</dbReference>
<dbReference type="Pfam" id="PF19289">
    <property type="entry name" value="PmbA_TldD_3rd"/>
    <property type="match status" value="1"/>
</dbReference>
<dbReference type="PANTHER" id="PTHR43421:SF1">
    <property type="entry name" value="METALLOPROTEASE PMBA"/>
    <property type="match status" value="1"/>
</dbReference>
<dbReference type="InterPro" id="IPR036059">
    <property type="entry name" value="TldD/PmbA_sf"/>
</dbReference>
<feature type="region of interest" description="Disordered" evidence="1">
    <location>
        <begin position="36"/>
        <end position="63"/>
    </location>
</feature>
<feature type="compositionally biased region" description="Basic and acidic residues" evidence="1">
    <location>
        <begin position="38"/>
        <end position="57"/>
    </location>
</feature>
<feature type="region of interest" description="Disordered" evidence="1">
    <location>
        <begin position="437"/>
        <end position="459"/>
    </location>
</feature>
<name>A0A8J7TLP0_9BACT</name>
<dbReference type="GO" id="GO:0008237">
    <property type="term" value="F:metallopeptidase activity"/>
    <property type="evidence" value="ECO:0007669"/>
    <property type="project" value="InterPro"/>
</dbReference>
<reference evidence="3" key="1">
    <citation type="submission" date="2021-02" db="EMBL/GenBank/DDBJ databases">
        <title>Genome-Resolved Metagenomics of a Microbial Community Performing Photosynthetic Biological Nutrient Removal.</title>
        <authorList>
            <person name="Mcdaniel E.A."/>
        </authorList>
    </citation>
    <scope>NUCLEOTIDE SEQUENCE</scope>
    <source>
        <strain evidence="3">UWPOB_OBS1</strain>
    </source>
</reference>